<dbReference type="InterPro" id="IPR024371">
    <property type="entry name" value="AcetylCoA_trans_1-like"/>
</dbReference>
<gene>
    <name evidence="7" type="ORF">FA13DRAFT_1656286</name>
</gene>
<dbReference type="InterPro" id="IPR004752">
    <property type="entry name" value="AmpG_permease/AT-1"/>
</dbReference>
<evidence type="ECO:0008006" key="9">
    <source>
        <dbReference type="Google" id="ProtNLM"/>
    </source>
</evidence>
<feature type="transmembrane region" description="Helical" evidence="6">
    <location>
        <begin position="368"/>
        <end position="389"/>
    </location>
</feature>
<dbReference type="AlphaFoldDB" id="A0A4Y7TY34"/>
<evidence type="ECO:0000256" key="6">
    <source>
        <dbReference type="SAM" id="Phobius"/>
    </source>
</evidence>
<dbReference type="OrthoDB" id="6415790at2759"/>
<feature type="transmembrane region" description="Helical" evidence="6">
    <location>
        <begin position="209"/>
        <end position="235"/>
    </location>
</feature>
<feature type="transmembrane region" description="Helical" evidence="6">
    <location>
        <begin position="401"/>
        <end position="423"/>
    </location>
</feature>
<feature type="region of interest" description="Disordered" evidence="5">
    <location>
        <begin position="1"/>
        <end position="45"/>
    </location>
</feature>
<proteinExistence type="predicted"/>
<evidence type="ECO:0000256" key="5">
    <source>
        <dbReference type="SAM" id="MobiDB-lite"/>
    </source>
</evidence>
<dbReference type="GO" id="GO:0035348">
    <property type="term" value="P:acetyl-CoA transmembrane transport"/>
    <property type="evidence" value="ECO:0007669"/>
    <property type="project" value="InterPro"/>
</dbReference>
<keyword evidence="2 6" id="KW-0812">Transmembrane</keyword>
<dbReference type="PANTHER" id="PTHR12778:SF9">
    <property type="entry name" value="ACETYL-COENZYME A TRANSPORTER 1"/>
    <property type="match status" value="1"/>
</dbReference>
<dbReference type="FunFam" id="1.20.1250.20:FF:000289">
    <property type="entry name" value="Acetyl-coenzyme A transporter 1"/>
    <property type="match status" value="1"/>
</dbReference>
<dbReference type="Pfam" id="PF13000">
    <property type="entry name" value="Acatn"/>
    <property type="match status" value="3"/>
</dbReference>
<dbReference type="SUPFAM" id="SSF103473">
    <property type="entry name" value="MFS general substrate transporter"/>
    <property type="match status" value="1"/>
</dbReference>
<dbReference type="PANTHER" id="PTHR12778">
    <property type="entry name" value="SOLUTE CARRIER FAMILY 33 ACETYL-COA TRANSPORTER -RELATED"/>
    <property type="match status" value="1"/>
</dbReference>
<feature type="transmembrane region" description="Helical" evidence="6">
    <location>
        <begin position="78"/>
        <end position="101"/>
    </location>
</feature>
<dbReference type="EMBL" id="QPFP01000002">
    <property type="protein sequence ID" value="TEB39083.1"/>
    <property type="molecule type" value="Genomic_DNA"/>
</dbReference>
<sequence>MPRKPGPAPMAVTSSLNSIHISPRTPKTPRNVGGDDESDVELELLNEEQRLEADRDVDEPVVHTPAKKPISAKDKRSMVLLCVLYLIQGVPLGLALGSVPFLLKEHLSYSQLATFALSSYPYSLKLLWSPIVDSVFFKRIGRRKSWIIPMQLIVGSLMLYISLNVQKLMQDPSANLIELTVVFTMLVSFSATQDIAVDGWALTLLSQDCLSYASTCQTIGLNSGFFMSFTVFLAFNSEAFAHKWGFPVLTIGAYLRFWAVVCYAVTVWLLFFKKEDKDVSAEAEMGIRETYKTIWTICKLKHVQLLVVVHLFAKIGFVAHEATSLKMIEKGLKREDLAAAALIDFPFQILGGWLAAKWSRGDKPLRPWLYAFWPRYLFGVISVITVYLFPPPPISPGFFAYLIGFTVFSSFTSTVQFVGISAFHTRISDPLIGGTYMTLLNTFTNLGGTWPKWFVLRGVDLFTIATCKIPEVKGEVLVKAKECVSEVGKKHCKAIGGACHIDRDGYYIVTNACMAFGVLFLVAFIWPSARKLQALPTSAWRLKQL</sequence>
<feature type="transmembrane region" description="Helical" evidence="6">
    <location>
        <begin position="145"/>
        <end position="163"/>
    </location>
</feature>
<comment type="subcellular location">
    <subcellularLocation>
        <location evidence="1">Membrane</location>
        <topology evidence="1">Multi-pass membrane protein</topology>
    </subcellularLocation>
</comment>
<reference evidence="7 8" key="1">
    <citation type="journal article" date="2019" name="Nat. Ecol. Evol.">
        <title>Megaphylogeny resolves global patterns of mushroom evolution.</title>
        <authorList>
            <person name="Varga T."/>
            <person name="Krizsan K."/>
            <person name="Foldi C."/>
            <person name="Dima B."/>
            <person name="Sanchez-Garcia M."/>
            <person name="Sanchez-Ramirez S."/>
            <person name="Szollosi G.J."/>
            <person name="Szarkandi J.G."/>
            <person name="Papp V."/>
            <person name="Albert L."/>
            <person name="Andreopoulos W."/>
            <person name="Angelini C."/>
            <person name="Antonin V."/>
            <person name="Barry K.W."/>
            <person name="Bougher N.L."/>
            <person name="Buchanan P."/>
            <person name="Buyck B."/>
            <person name="Bense V."/>
            <person name="Catcheside P."/>
            <person name="Chovatia M."/>
            <person name="Cooper J."/>
            <person name="Damon W."/>
            <person name="Desjardin D."/>
            <person name="Finy P."/>
            <person name="Geml J."/>
            <person name="Haridas S."/>
            <person name="Hughes K."/>
            <person name="Justo A."/>
            <person name="Karasinski D."/>
            <person name="Kautmanova I."/>
            <person name="Kiss B."/>
            <person name="Kocsube S."/>
            <person name="Kotiranta H."/>
            <person name="LaButti K.M."/>
            <person name="Lechner B.E."/>
            <person name="Liimatainen K."/>
            <person name="Lipzen A."/>
            <person name="Lukacs Z."/>
            <person name="Mihaltcheva S."/>
            <person name="Morgado L.N."/>
            <person name="Niskanen T."/>
            <person name="Noordeloos M.E."/>
            <person name="Ohm R.A."/>
            <person name="Ortiz-Santana B."/>
            <person name="Ovrebo C."/>
            <person name="Racz N."/>
            <person name="Riley R."/>
            <person name="Savchenko A."/>
            <person name="Shiryaev A."/>
            <person name="Soop K."/>
            <person name="Spirin V."/>
            <person name="Szebenyi C."/>
            <person name="Tomsovsky M."/>
            <person name="Tulloss R.E."/>
            <person name="Uehling J."/>
            <person name="Grigoriev I.V."/>
            <person name="Vagvolgyi C."/>
            <person name="Papp T."/>
            <person name="Martin F.M."/>
            <person name="Miettinen O."/>
            <person name="Hibbett D.S."/>
            <person name="Nagy L.G."/>
        </authorList>
    </citation>
    <scope>NUCLEOTIDE SEQUENCE [LARGE SCALE GENOMIC DNA]</scope>
    <source>
        <strain evidence="7 8">FP101781</strain>
    </source>
</reference>
<protein>
    <recommendedName>
        <fullName evidence="9">MFS general substrate transporter</fullName>
    </recommendedName>
</protein>
<dbReference type="GO" id="GO:0008521">
    <property type="term" value="F:acetyl-CoA transmembrane transporter activity"/>
    <property type="evidence" value="ECO:0007669"/>
    <property type="project" value="InterPro"/>
</dbReference>
<feature type="transmembrane region" description="Helical" evidence="6">
    <location>
        <begin position="255"/>
        <end position="272"/>
    </location>
</feature>
<dbReference type="InterPro" id="IPR036259">
    <property type="entry name" value="MFS_trans_sf"/>
</dbReference>
<dbReference type="STRING" id="71717.A0A4Y7TY34"/>
<comment type="caution">
    <text evidence="7">The sequence shown here is derived from an EMBL/GenBank/DDBJ whole genome shotgun (WGS) entry which is preliminary data.</text>
</comment>
<keyword evidence="8" id="KW-1185">Reference proteome</keyword>
<evidence type="ECO:0000313" key="7">
    <source>
        <dbReference type="EMBL" id="TEB39083.1"/>
    </source>
</evidence>
<dbReference type="Proteomes" id="UP000298030">
    <property type="component" value="Unassembled WGS sequence"/>
</dbReference>
<organism evidence="7 8">
    <name type="scientific">Coprinellus micaceus</name>
    <name type="common">Glistening ink-cap mushroom</name>
    <name type="synonym">Coprinus micaceus</name>
    <dbReference type="NCBI Taxonomy" id="71717"/>
    <lineage>
        <taxon>Eukaryota</taxon>
        <taxon>Fungi</taxon>
        <taxon>Dikarya</taxon>
        <taxon>Basidiomycota</taxon>
        <taxon>Agaricomycotina</taxon>
        <taxon>Agaricomycetes</taxon>
        <taxon>Agaricomycetidae</taxon>
        <taxon>Agaricales</taxon>
        <taxon>Agaricineae</taxon>
        <taxon>Psathyrellaceae</taxon>
        <taxon>Coprinellus</taxon>
    </lineage>
</organism>
<feature type="compositionally biased region" description="Acidic residues" evidence="5">
    <location>
        <begin position="34"/>
        <end position="45"/>
    </location>
</feature>
<feature type="transmembrane region" description="Helical" evidence="6">
    <location>
        <begin position="337"/>
        <end position="356"/>
    </location>
</feature>
<feature type="transmembrane region" description="Helical" evidence="6">
    <location>
        <begin position="506"/>
        <end position="526"/>
    </location>
</feature>
<name>A0A4Y7TY34_COPMI</name>
<keyword evidence="4 6" id="KW-0472">Membrane</keyword>
<accession>A0A4Y7TY34</accession>
<evidence type="ECO:0000256" key="2">
    <source>
        <dbReference type="ARBA" id="ARBA00022692"/>
    </source>
</evidence>
<dbReference type="GO" id="GO:0016020">
    <property type="term" value="C:membrane"/>
    <property type="evidence" value="ECO:0007669"/>
    <property type="project" value="UniProtKB-SubCell"/>
</dbReference>
<evidence type="ECO:0000256" key="4">
    <source>
        <dbReference type="ARBA" id="ARBA00023136"/>
    </source>
</evidence>
<evidence type="ECO:0000313" key="8">
    <source>
        <dbReference type="Proteomes" id="UP000298030"/>
    </source>
</evidence>
<evidence type="ECO:0000256" key="1">
    <source>
        <dbReference type="ARBA" id="ARBA00004141"/>
    </source>
</evidence>
<keyword evidence="3 6" id="KW-1133">Transmembrane helix</keyword>
<evidence type="ECO:0000256" key="3">
    <source>
        <dbReference type="ARBA" id="ARBA00022989"/>
    </source>
</evidence>